<keyword evidence="1" id="KW-0812">Transmembrane</keyword>
<feature type="transmembrane region" description="Helical" evidence="1">
    <location>
        <begin position="6"/>
        <end position="26"/>
    </location>
</feature>
<dbReference type="Pfam" id="PF11240">
    <property type="entry name" value="DUF3042"/>
    <property type="match status" value="1"/>
</dbReference>
<keyword evidence="3" id="KW-1185">Reference proteome</keyword>
<dbReference type="STRING" id="1122146.IV53_GL000538"/>
<dbReference type="OrthoDB" id="2144046at2"/>
<gene>
    <name evidence="2" type="ORF">IV53_GL000538</name>
</gene>
<dbReference type="Proteomes" id="UP000051500">
    <property type="component" value="Unassembled WGS sequence"/>
</dbReference>
<evidence type="ECO:0000256" key="1">
    <source>
        <dbReference type="SAM" id="Phobius"/>
    </source>
</evidence>
<dbReference type="eggNOG" id="ENOG5033E1E">
    <property type="taxonomic scope" value="Bacteria"/>
</dbReference>
<dbReference type="PATRIC" id="fig|1122146.4.peg.553"/>
<accession>A0A0R2KQV0</accession>
<dbReference type="AlphaFoldDB" id="A0A0R2KQV0"/>
<proteinExistence type="predicted"/>
<reference evidence="2 3" key="1">
    <citation type="journal article" date="2015" name="Genome Announc.">
        <title>Expanding the biotechnology potential of lactobacilli through comparative genomics of 213 strains and associated genera.</title>
        <authorList>
            <person name="Sun Z."/>
            <person name="Harris H.M."/>
            <person name="McCann A."/>
            <person name="Guo C."/>
            <person name="Argimon S."/>
            <person name="Zhang W."/>
            <person name="Yang X."/>
            <person name="Jeffery I.B."/>
            <person name="Cooney J.C."/>
            <person name="Kagawa T.F."/>
            <person name="Liu W."/>
            <person name="Song Y."/>
            <person name="Salvetti E."/>
            <person name="Wrobel A."/>
            <person name="Rasinkangas P."/>
            <person name="Parkhill J."/>
            <person name="Rea M.C."/>
            <person name="O'Sullivan O."/>
            <person name="Ritari J."/>
            <person name="Douillard F.P."/>
            <person name="Paul Ross R."/>
            <person name="Yang R."/>
            <person name="Briner A.E."/>
            <person name="Felis G.E."/>
            <person name="de Vos W.M."/>
            <person name="Barrangou R."/>
            <person name="Klaenhammer T.R."/>
            <person name="Caufield P.W."/>
            <person name="Cui Y."/>
            <person name="Zhang H."/>
            <person name="O'Toole P.W."/>
        </authorList>
    </citation>
    <scope>NUCLEOTIDE SEQUENCE [LARGE SCALE GENOMIC DNA]</scope>
    <source>
        <strain evidence="2 3">DSM 22408</strain>
    </source>
</reference>
<evidence type="ECO:0000313" key="2">
    <source>
        <dbReference type="EMBL" id="KRN88573.1"/>
    </source>
</evidence>
<keyword evidence="1" id="KW-1133">Transmembrane helix</keyword>
<dbReference type="EMBL" id="JQBZ01000025">
    <property type="protein sequence ID" value="KRN88573.1"/>
    <property type="molecule type" value="Genomic_DNA"/>
</dbReference>
<evidence type="ECO:0000313" key="3">
    <source>
        <dbReference type="Proteomes" id="UP000051500"/>
    </source>
</evidence>
<dbReference type="InterPro" id="IPR021402">
    <property type="entry name" value="DUF3042"/>
</dbReference>
<name>A0A0R2KQV0_9LACO</name>
<sequence length="58" mass="6383">MNKFGTGFLMGTLATIGAVTGVVLAFKKTVVEPIEEEAEAYDEHRRRALRKSYSAHQG</sequence>
<comment type="caution">
    <text evidence="2">The sequence shown here is derived from an EMBL/GenBank/DDBJ whole genome shotgun (WGS) entry which is preliminary data.</text>
</comment>
<evidence type="ECO:0008006" key="4">
    <source>
        <dbReference type="Google" id="ProtNLM"/>
    </source>
</evidence>
<protein>
    <recommendedName>
        <fullName evidence="4">DUF3042 domain-containing protein</fullName>
    </recommendedName>
</protein>
<dbReference type="RefSeq" id="WP_081653540.1">
    <property type="nucleotide sequence ID" value="NZ_JQBZ01000025.1"/>
</dbReference>
<keyword evidence="1" id="KW-0472">Membrane</keyword>
<organism evidence="2 3">
    <name type="scientific">Ligilactobacillus ceti DSM 22408</name>
    <dbReference type="NCBI Taxonomy" id="1122146"/>
    <lineage>
        <taxon>Bacteria</taxon>
        <taxon>Bacillati</taxon>
        <taxon>Bacillota</taxon>
        <taxon>Bacilli</taxon>
        <taxon>Lactobacillales</taxon>
        <taxon>Lactobacillaceae</taxon>
        <taxon>Ligilactobacillus</taxon>
    </lineage>
</organism>